<keyword evidence="5" id="KW-1185">Reference proteome</keyword>
<dbReference type="Gene3D" id="3.40.630.30">
    <property type="match status" value="1"/>
</dbReference>
<proteinExistence type="predicted"/>
<dbReference type="Pfam" id="PF00583">
    <property type="entry name" value="Acetyltransf_1"/>
    <property type="match status" value="1"/>
</dbReference>
<dbReference type="InterPro" id="IPR050832">
    <property type="entry name" value="Bact_Acetyltransf"/>
</dbReference>
<keyword evidence="2" id="KW-0012">Acyltransferase</keyword>
<dbReference type="GO" id="GO:0016747">
    <property type="term" value="F:acyltransferase activity, transferring groups other than amino-acyl groups"/>
    <property type="evidence" value="ECO:0007669"/>
    <property type="project" value="InterPro"/>
</dbReference>
<evidence type="ECO:0000313" key="5">
    <source>
        <dbReference type="Proteomes" id="UP000240357"/>
    </source>
</evidence>
<dbReference type="OrthoDB" id="7205533at2"/>
<evidence type="ECO:0000313" key="4">
    <source>
        <dbReference type="EMBL" id="PSR55655.1"/>
    </source>
</evidence>
<evidence type="ECO:0000256" key="2">
    <source>
        <dbReference type="ARBA" id="ARBA00023315"/>
    </source>
</evidence>
<comment type="caution">
    <text evidence="4">The sequence shown here is derived from an EMBL/GenBank/DDBJ whole genome shotgun (WGS) entry which is preliminary data.</text>
</comment>
<dbReference type="SUPFAM" id="SSF55729">
    <property type="entry name" value="Acyl-CoA N-acyltransferases (Nat)"/>
    <property type="match status" value="1"/>
</dbReference>
<dbReference type="RefSeq" id="WP_106931835.1">
    <property type="nucleotide sequence ID" value="NZ_PYFT01000001.1"/>
</dbReference>
<dbReference type="PROSITE" id="PS51186">
    <property type="entry name" value="GNAT"/>
    <property type="match status" value="1"/>
</dbReference>
<feature type="domain" description="N-acetyltransferase" evidence="3">
    <location>
        <begin position="5"/>
        <end position="173"/>
    </location>
</feature>
<dbReference type="InterPro" id="IPR000182">
    <property type="entry name" value="GNAT_dom"/>
</dbReference>
<dbReference type="CDD" id="cd04301">
    <property type="entry name" value="NAT_SF"/>
    <property type="match status" value="1"/>
</dbReference>
<accession>A0A2T2YJK5</accession>
<evidence type="ECO:0000259" key="3">
    <source>
        <dbReference type="PROSITE" id="PS51186"/>
    </source>
</evidence>
<keyword evidence="1 4" id="KW-0808">Transferase</keyword>
<dbReference type="InterPro" id="IPR016181">
    <property type="entry name" value="Acyl_CoA_acyltransferase"/>
</dbReference>
<dbReference type="PANTHER" id="PTHR43877">
    <property type="entry name" value="AMINOALKYLPHOSPHONATE N-ACETYLTRANSFERASE-RELATED-RELATED"/>
    <property type="match status" value="1"/>
</dbReference>
<reference evidence="4 5" key="1">
    <citation type="submission" date="2018-03" db="EMBL/GenBank/DDBJ databases">
        <title>Adhaeribacter sp. HMF7605 Genome sequencing and assembly.</title>
        <authorList>
            <person name="Kang H."/>
            <person name="Kang J."/>
            <person name="Cha I."/>
            <person name="Kim H."/>
            <person name="Joh K."/>
        </authorList>
    </citation>
    <scope>NUCLEOTIDE SEQUENCE [LARGE SCALE GENOMIC DNA]</scope>
    <source>
        <strain evidence="4 5">HMF7605</strain>
    </source>
</reference>
<dbReference type="Proteomes" id="UP000240357">
    <property type="component" value="Unassembled WGS sequence"/>
</dbReference>
<gene>
    <name evidence="4" type="ORF">AHMF7605_20160</name>
</gene>
<protein>
    <submittedName>
        <fullName evidence="4">GNAT family N-acetyltransferase</fullName>
    </submittedName>
</protein>
<organism evidence="4 5">
    <name type="scientific">Adhaeribacter arboris</name>
    <dbReference type="NCBI Taxonomy" id="2072846"/>
    <lineage>
        <taxon>Bacteria</taxon>
        <taxon>Pseudomonadati</taxon>
        <taxon>Bacteroidota</taxon>
        <taxon>Cytophagia</taxon>
        <taxon>Cytophagales</taxon>
        <taxon>Hymenobacteraceae</taxon>
        <taxon>Adhaeribacter</taxon>
    </lineage>
</organism>
<sequence>MKPTATLRRATADDINLLATIGQQSFIEAFGDANTPENMAAFLIKGFAPEIIANELANSSTEFYLAEIADEAAGYVKMEFPAPDSRVPFQNALKISRLYLLRQFLGLGLGDQLMHFSLEKAKLLGCEAVWLTVWEHNPRAISFYQKWGFYQVGTEDFILGDDVQLDYLLVKPM</sequence>
<dbReference type="PANTHER" id="PTHR43877:SF2">
    <property type="entry name" value="AMINOALKYLPHOSPHONATE N-ACETYLTRANSFERASE-RELATED"/>
    <property type="match status" value="1"/>
</dbReference>
<dbReference type="EMBL" id="PYFT01000001">
    <property type="protein sequence ID" value="PSR55655.1"/>
    <property type="molecule type" value="Genomic_DNA"/>
</dbReference>
<evidence type="ECO:0000256" key="1">
    <source>
        <dbReference type="ARBA" id="ARBA00022679"/>
    </source>
</evidence>
<name>A0A2T2YJK5_9BACT</name>
<dbReference type="AlphaFoldDB" id="A0A2T2YJK5"/>